<dbReference type="Proteomes" id="UP001347796">
    <property type="component" value="Unassembled WGS sequence"/>
</dbReference>
<dbReference type="EMBL" id="JAZGQO010000018">
    <property type="protein sequence ID" value="KAK6167533.1"/>
    <property type="molecule type" value="Genomic_DNA"/>
</dbReference>
<reference evidence="2 3" key="1">
    <citation type="submission" date="2024-01" db="EMBL/GenBank/DDBJ databases">
        <title>The genome of the rayed Mediterranean limpet Patella caerulea (Linnaeus, 1758).</title>
        <authorList>
            <person name="Anh-Thu Weber A."/>
            <person name="Halstead-Nussloch G."/>
        </authorList>
    </citation>
    <scope>NUCLEOTIDE SEQUENCE [LARGE SCALE GENOMIC DNA]</scope>
    <source>
        <strain evidence="2">AATW-2023a</strain>
        <tissue evidence="2">Whole specimen</tissue>
    </source>
</reference>
<sequence>MQRQVSSVLFSYSNNKSANHDSCLPKTKGGPSVAAGTNRKYTEGDHRKCDAITQNKIWAENVESEKRCRKNWEGDWGFLADYDPHGNLKPKEEMPDRVALYSENVPNTNSANYGNRLNTEVGQTMQAMEFKFYSERRRRKMGDDLICY</sequence>
<dbReference type="InterPro" id="IPR020339">
    <property type="entry name" value="C20orf85-like"/>
</dbReference>
<dbReference type="Pfam" id="PF14945">
    <property type="entry name" value="LLC1"/>
    <property type="match status" value="1"/>
</dbReference>
<name>A0AAN8G827_PATCE</name>
<accession>A0AAN8G827</accession>
<comment type="caution">
    <text evidence="2">The sequence shown here is derived from an EMBL/GenBank/DDBJ whole genome shotgun (WGS) entry which is preliminary data.</text>
</comment>
<dbReference type="AlphaFoldDB" id="A0AAN8G827"/>
<gene>
    <name evidence="2" type="ORF">SNE40_021536</name>
</gene>
<evidence type="ECO:0000313" key="2">
    <source>
        <dbReference type="EMBL" id="KAK6167533.1"/>
    </source>
</evidence>
<dbReference type="PANTHER" id="PTHR31909:SF2">
    <property type="entry name" value="RIKEN CDNA 2410004P03 GENE"/>
    <property type="match status" value="1"/>
</dbReference>
<feature type="region of interest" description="Disordered" evidence="1">
    <location>
        <begin position="20"/>
        <end position="39"/>
    </location>
</feature>
<dbReference type="PANTHER" id="PTHR31909">
    <property type="entry name" value="CHROMOSOME 20 ORF85 FAMILY MEMBER"/>
    <property type="match status" value="1"/>
</dbReference>
<organism evidence="2 3">
    <name type="scientific">Patella caerulea</name>
    <name type="common">Rayed Mediterranean limpet</name>
    <dbReference type="NCBI Taxonomy" id="87958"/>
    <lineage>
        <taxon>Eukaryota</taxon>
        <taxon>Metazoa</taxon>
        <taxon>Spiralia</taxon>
        <taxon>Lophotrochozoa</taxon>
        <taxon>Mollusca</taxon>
        <taxon>Gastropoda</taxon>
        <taxon>Patellogastropoda</taxon>
        <taxon>Patelloidea</taxon>
        <taxon>Patellidae</taxon>
        <taxon>Patella</taxon>
    </lineage>
</organism>
<evidence type="ECO:0000313" key="3">
    <source>
        <dbReference type="Proteomes" id="UP001347796"/>
    </source>
</evidence>
<protein>
    <submittedName>
        <fullName evidence="2">Uncharacterized protein</fullName>
    </submittedName>
</protein>
<evidence type="ECO:0000256" key="1">
    <source>
        <dbReference type="SAM" id="MobiDB-lite"/>
    </source>
</evidence>
<keyword evidence="3" id="KW-1185">Reference proteome</keyword>
<proteinExistence type="predicted"/>